<evidence type="ECO:0000256" key="2">
    <source>
        <dbReference type="HAMAP-Rule" id="MF_00341"/>
    </source>
</evidence>
<comment type="caution">
    <text evidence="3">The sequence shown here is derived from an EMBL/GenBank/DDBJ whole genome shotgun (WGS) entry which is preliminary data.</text>
</comment>
<name>A0A1Q6DWJ0_METT1</name>
<dbReference type="InParanoid" id="A0A1Q6DWJ0"/>
<evidence type="ECO:0000256" key="1">
    <source>
        <dbReference type="ARBA" id="ARBA00006969"/>
    </source>
</evidence>
<evidence type="ECO:0000313" key="3">
    <source>
        <dbReference type="EMBL" id="OKY78716.1"/>
    </source>
</evidence>
<evidence type="ECO:0000313" key="4">
    <source>
        <dbReference type="Proteomes" id="UP000185744"/>
    </source>
</evidence>
<dbReference type="Proteomes" id="UP000185744">
    <property type="component" value="Unassembled WGS sequence"/>
</dbReference>
<dbReference type="EMBL" id="MSDW01000001">
    <property type="protein sequence ID" value="OKY78716.1"/>
    <property type="molecule type" value="Genomic_DNA"/>
</dbReference>
<keyword evidence="3" id="KW-0489">Methyltransferase</keyword>
<dbReference type="HAMAP" id="MF_00341">
    <property type="entry name" value="UPF0146"/>
    <property type="match status" value="1"/>
</dbReference>
<reference evidence="3" key="1">
    <citation type="submission" date="2016-12" db="EMBL/GenBank/DDBJ databases">
        <title>Discovery of methanogenic haloarchaea.</title>
        <authorList>
            <person name="Sorokin D.Y."/>
            <person name="Makarova K.S."/>
            <person name="Abbas B."/>
            <person name="Ferrer M."/>
            <person name="Golyshin P.N."/>
        </authorList>
    </citation>
    <scope>NUCLEOTIDE SEQUENCE [LARGE SCALE GENOMIC DNA]</scope>
    <source>
        <strain evidence="3">HMET1</strain>
    </source>
</reference>
<dbReference type="InterPro" id="IPR029063">
    <property type="entry name" value="SAM-dependent_MTases_sf"/>
</dbReference>
<gene>
    <name evidence="3" type="ORF">BTN85_1215</name>
</gene>
<dbReference type="GO" id="GO:0008168">
    <property type="term" value="F:methyltransferase activity"/>
    <property type="evidence" value="ECO:0007669"/>
    <property type="project" value="UniProtKB-KW"/>
</dbReference>
<dbReference type="AlphaFoldDB" id="A0A1Q6DWJ0"/>
<dbReference type="InterPro" id="IPR005353">
    <property type="entry name" value="UPF0146"/>
</dbReference>
<comment type="similarity">
    <text evidence="1 2">Belongs to the UPF0146 family.</text>
</comment>
<keyword evidence="3" id="KW-0808">Transferase</keyword>
<dbReference type="Gene3D" id="3.40.50.150">
    <property type="entry name" value="Vaccinia Virus protein VP39"/>
    <property type="match status" value="1"/>
</dbReference>
<sequence length="137" mass="15920">MKSELDLVAEYIVKEYNDANKIVEIGIGNEKRVYTTLSKLLDSKLLAVDLYKNYEFVKKDDVFDPDLDLYQGTNLIYAIRPPIEIQKPISEICKKVQSHLLIKPIQNEIQDLSQFFQQFHLKNIKKTAVYLGKNPKT</sequence>
<dbReference type="Pfam" id="PF03686">
    <property type="entry name" value="UPF0146"/>
    <property type="match status" value="1"/>
</dbReference>
<organism evidence="3 4">
    <name type="scientific">Methanohalarchaeum thermophilum</name>
    <dbReference type="NCBI Taxonomy" id="1903181"/>
    <lineage>
        <taxon>Archaea</taxon>
        <taxon>Methanobacteriati</taxon>
        <taxon>Methanobacteriota</taxon>
        <taxon>Methanonatronarchaeia</taxon>
        <taxon>Methanonatronarchaeales</taxon>
        <taxon>Methanonatronarchaeaceae</taxon>
        <taxon>Candidatus Methanohalarchaeum</taxon>
    </lineage>
</organism>
<keyword evidence="4" id="KW-1185">Reference proteome</keyword>
<accession>A0A1Q6DWJ0</accession>
<protein>
    <recommendedName>
        <fullName evidence="2">UPF0146 protein BTN85_1215</fullName>
    </recommendedName>
</protein>
<proteinExistence type="inferred from homology"/>
<dbReference type="GO" id="GO:0032259">
    <property type="term" value="P:methylation"/>
    <property type="evidence" value="ECO:0007669"/>
    <property type="project" value="UniProtKB-KW"/>
</dbReference>